<name>L7M1N9_RHIPC</name>
<evidence type="ECO:0000313" key="2">
    <source>
        <dbReference type="EMBL" id="JAA57777.1"/>
    </source>
</evidence>
<feature type="chain" id="PRO_5003981415" evidence="1">
    <location>
        <begin position="21"/>
        <end position="73"/>
    </location>
</feature>
<reference evidence="2" key="2">
    <citation type="journal article" date="2015" name="J. Proteomics">
        <title>Sexual differences in the sialomes of the zebra tick, Rhipicephalus pulchellus.</title>
        <authorList>
            <person name="Tan A.W."/>
            <person name="Francischetti I.M."/>
            <person name="Slovak M."/>
            <person name="Kini R.M."/>
            <person name="Ribeiro J.M."/>
        </authorList>
    </citation>
    <scope>NUCLEOTIDE SEQUENCE</scope>
    <source>
        <tissue evidence="2">Salivary gland</tissue>
    </source>
</reference>
<dbReference type="AlphaFoldDB" id="L7M1N9"/>
<dbReference type="EMBL" id="GACK01007257">
    <property type="protein sequence ID" value="JAA57777.1"/>
    <property type="molecule type" value="mRNA"/>
</dbReference>
<proteinExistence type="evidence at transcript level"/>
<reference evidence="2" key="1">
    <citation type="submission" date="2012-11" db="EMBL/GenBank/DDBJ databases">
        <authorList>
            <person name="Lucero-Rivera Y.E."/>
            <person name="Tovar-Ramirez D."/>
        </authorList>
    </citation>
    <scope>NUCLEOTIDE SEQUENCE</scope>
    <source>
        <tissue evidence="2">Salivary gland</tissue>
    </source>
</reference>
<organism evidence="2">
    <name type="scientific">Rhipicephalus pulchellus</name>
    <name type="common">Yellow backed tick</name>
    <name type="synonym">Dermacentor pulchellus</name>
    <dbReference type="NCBI Taxonomy" id="72859"/>
    <lineage>
        <taxon>Eukaryota</taxon>
        <taxon>Metazoa</taxon>
        <taxon>Ecdysozoa</taxon>
        <taxon>Arthropoda</taxon>
        <taxon>Chelicerata</taxon>
        <taxon>Arachnida</taxon>
        <taxon>Acari</taxon>
        <taxon>Parasitiformes</taxon>
        <taxon>Ixodida</taxon>
        <taxon>Ixodoidea</taxon>
        <taxon>Ixodidae</taxon>
        <taxon>Rhipicephalinae</taxon>
        <taxon>Rhipicephalus</taxon>
        <taxon>Rhipicephalus</taxon>
    </lineage>
</organism>
<evidence type="ECO:0000256" key="1">
    <source>
        <dbReference type="SAM" id="SignalP"/>
    </source>
</evidence>
<feature type="signal peptide" evidence="1">
    <location>
        <begin position="1"/>
        <end position="20"/>
    </location>
</feature>
<protein>
    <submittedName>
        <fullName evidence="2">Putative secreted salivary protein</fullName>
    </submittedName>
</protein>
<accession>L7M1N9</accession>
<sequence length="73" mass="8319">MNNFTICLIVFTFFLSSLDSNPWSNVMVEAGRVIFGKKDCWRYDCHYGSCDHAPTGCECPSPFQALFGIRNCR</sequence>
<keyword evidence="1" id="KW-0732">Signal</keyword>